<dbReference type="RefSeq" id="WP_090111773.1">
    <property type="nucleotide sequence ID" value="NZ_FNAT01000003.1"/>
</dbReference>
<reference evidence="2" key="1">
    <citation type="submission" date="2016-10" db="EMBL/GenBank/DDBJ databases">
        <authorList>
            <person name="Varghese N."/>
            <person name="Submissions S."/>
        </authorList>
    </citation>
    <scope>NUCLEOTIDE SEQUENCE [LARGE SCALE GENOMIC DNA]</scope>
    <source>
        <strain evidence="2">DSM 21424</strain>
    </source>
</reference>
<dbReference type="EMBL" id="FNAT01000003">
    <property type="protein sequence ID" value="SDE62214.1"/>
    <property type="molecule type" value="Genomic_DNA"/>
</dbReference>
<evidence type="ECO:0000313" key="2">
    <source>
        <dbReference type="Proteomes" id="UP000198922"/>
    </source>
</evidence>
<dbReference type="InterPro" id="IPR002654">
    <property type="entry name" value="Glyco_trans_25"/>
</dbReference>
<organism evidence="1 2">
    <name type="scientific">Limimaricola pyoseonensis</name>
    <dbReference type="NCBI Taxonomy" id="521013"/>
    <lineage>
        <taxon>Bacteria</taxon>
        <taxon>Pseudomonadati</taxon>
        <taxon>Pseudomonadota</taxon>
        <taxon>Alphaproteobacteria</taxon>
        <taxon>Rhodobacterales</taxon>
        <taxon>Paracoccaceae</taxon>
        <taxon>Limimaricola</taxon>
    </lineage>
</organism>
<sequence length="243" mass="26240">MTSTAHGAALLALFDRLYVINLDSRPDRRAEIAAQLARLGLSLEHPAVERVPALRPESRGGWRSIGARGCYESHLAVLDRAVAAGHGAIAILEDDMDVSPGLLRADPAEITGWRERDWAFLHGGHAASRAAPALVPLPPGRDLLQTHFIGLRGDAIGSARDHLRAMAARPEGAPEGGPMDVDGAYGWWRRARPDLPAVLAQPALAYQRASRTDVSAPGWKDRAPLLRTVIGGARRLRNRLRAI</sequence>
<dbReference type="CDD" id="cd06532">
    <property type="entry name" value="Glyco_transf_25"/>
    <property type="match status" value="1"/>
</dbReference>
<name>A0A1G7EEY5_9RHOB</name>
<protein>
    <recommendedName>
        <fullName evidence="3">Glycosyl transferase, family 25</fullName>
    </recommendedName>
</protein>
<dbReference type="AlphaFoldDB" id="A0A1G7EEY5"/>
<evidence type="ECO:0008006" key="3">
    <source>
        <dbReference type="Google" id="ProtNLM"/>
    </source>
</evidence>
<keyword evidence="2" id="KW-1185">Reference proteome</keyword>
<gene>
    <name evidence="1" type="ORF">SAMN04488567_2134</name>
</gene>
<dbReference type="Proteomes" id="UP000198922">
    <property type="component" value="Unassembled WGS sequence"/>
</dbReference>
<dbReference type="OrthoDB" id="9816113at2"/>
<accession>A0A1G7EEY5</accession>
<dbReference type="STRING" id="521013.SAMN04488567_2134"/>
<evidence type="ECO:0000313" key="1">
    <source>
        <dbReference type="EMBL" id="SDE62214.1"/>
    </source>
</evidence>
<proteinExistence type="predicted"/>